<dbReference type="GO" id="GO:0032259">
    <property type="term" value="P:methylation"/>
    <property type="evidence" value="ECO:0007669"/>
    <property type="project" value="UniProtKB-KW"/>
</dbReference>
<dbReference type="InterPro" id="IPR006935">
    <property type="entry name" value="Helicase/UvrB_N"/>
</dbReference>
<dbReference type="PROSITE" id="PS51192">
    <property type="entry name" value="HELICASE_ATP_BIND_1"/>
    <property type="match status" value="1"/>
</dbReference>
<evidence type="ECO:0000313" key="7">
    <source>
        <dbReference type="EMBL" id="MFC2997190.1"/>
    </source>
</evidence>
<reference evidence="7" key="1">
    <citation type="journal article" date="2014" name="Int. J. Syst. Evol. Microbiol.">
        <title>Complete genome of a new Firmicutes species belonging to the dominant human colonic microbiota ('Ruminococcus bicirculans') reveals two chromosomes and a selective capacity to utilize plant glucans.</title>
        <authorList>
            <consortium name="NISC Comparative Sequencing Program"/>
            <person name="Wegmann U."/>
            <person name="Louis P."/>
            <person name="Goesmann A."/>
            <person name="Henrissat B."/>
            <person name="Duncan S.H."/>
            <person name="Flint H.J."/>
        </authorList>
    </citation>
    <scope>NUCLEOTIDE SEQUENCE</scope>
    <source>
        <strain evidence="7">KCTC 62575</strain>
    </source>
</reference>
<dbReference type="SUPFAM" id="SSF53335">
    <property type="entry name" value="S-adenosyl-L-methionine-dependent methyltransferases"/>
    <property type="match status" value="1"/>
</dbReference>
<dbReference type="PANTHER" id="PTHR12706">
    <property type="entry name" value="STRAWBERRY NOTCH-RELATED"/>
    <property type="match status" value="1"/>
</dbReference>
<dbReference type="Pfam" id="PF04851">
    <property type="entry name" value="ResIII"/>
    <property type="match status" value="1"/>
</dbReference>
<dbReference type="GO" id="GO:0005524">
    <property type="term" value="F:ATP binding"/>
    <property type="evidence" value="ECO:0007669"/>
    <property type="project" value="InterPro"/>
</dbReference>
<feature type="coiled-coil region" evidence="4">
    <location>
        <begin position="1250"/>
        <end position="1308"/>
    </location>
</feature>
<comment type="caution">
    <text evidence="8">The sequence shown here is derived from an EMBL/GenBank/DDBJ whole genome shotgun (WGS) entry which is preliminary data.</text>
</comment>
<dbReference type="Pfam" id="PF13871">
    <property type="entry name" value="Helicase_C_4"/>
    <property type="match status" value="1"/>
</dbReference>
<dbReference type="Gene3D" id="3.40.50.150">
    <property type="entry name" value="Vaccinia Virus protein VP39"/>
    <property type="match status" value="1"/>
</dbReference>
<dbReference type="SUPFAM" id="SSF52540">
    <property type="entry name" value="P-loop containing nucleoside triphosphate hydrolases"/>
    <property type="match status" value="2"/>
</dbReference>
<dbReference type="PROSITE" id="PS00092">
    <property type="entry name" value="N6_MTASE"/>
    <property type="match status" value="1"/>
</dbReference>
<evidence type="ECO:0000256" key="2">
    <source>
        <dbReference type="ARBA" id="ARBA00022603"/>
    </source>
</evidence>
<evidence type="ECO:0000256" key="1">
    <source>
        <dbReference type="ARBA" id="ARBA00006992"/>
    </source>
</evidence>
<dbReference type="InterPro" id="IPR029063">
    <property type="entry name" value="SAM-dependent_MTases_sf"/>
</dbReference>
<protein>
    <submittedName>
        <fullName evidence="7">Strawberry notch C-terminal domain-containing protein</fullName>
    </submittedName>
</protein>
<feature type="domain" description="Helicase ATP-binding" evidence="6">
    <location>
        <begin position="878"/>
        <end position="1043"/>
    </location>
</feature>
<dbReference type="InterPro" id="IPR026741">
    <property type="entry name" value="SNO"/>
</dbReference>
<dbReference type="GO" id="GO:0006355">
    <property type="term" value="P:regulation of DNA-templated transcription"/>
    <property type="evidence" value="ECO:0007669"/>
    <property type="project" value="InterPro"/>
</dbReference>
<dbReference type="Gene3D" id="3.40.50.300">
    <property type="entry name" value="P-loop containing nucleotide triphosphate hydrolases"/>
    <property type="match status" value="2"/>
</dbReference>
<keyword evidence="2" id="KW-0489">Methyltransferase</keyword>
<accession>A0A371YQH0</accession>
<dbReference type="EMBL" id="JBHRSF010000104">
    <property type="protein sequence ID" value="MFC2997190.1"/>
    <property type="molecule type" value="Genomic_DNA"/>
</dbReference>
<dbReference type="GO" id="GO:0016787">
    <property type="term" value="F:hydrolase activity"/>
    <property type="evidence" value="ECO:0007669"/>
    <property type="project" value="InterPro"/>
</dbReference>
<feature type="region of interest" description="Disordered" evidence="5">
    <location>
        <begin position="751"/>
        <end position="780"/>
    </location>
</feature>
<feature type="compositionally biased region" description="Acidic residues" evidence="5">
    <location>
        <begin position="690"/>
        <end position="699"/>
    </location>
</feature>
<dbReference type="InterPro" id="IPR002052">
    <property type="entry name" value="DNA_methylase_N6_adenine_CS"/>
</dbReference>
<keyword evidence="10" id="KW-1185">Reference proteome</keyword>
<dbReference type="InterPro" id="IPR014001">
    <property type="entry name" value="Helicase_ATP-bd"/>
</dbReference>
<gene>
    <name evidence="7" type="ORF">ACFODO_18430</name>
    <name evidence="8" type="ORF">C9E89_010335</name>
</gene>
<evidence type="ECO:0000313" key="9">
    <source>
        <dbReference type="Proteomes" id="UP000240957"/>
    </source>
</evidence>
<feature type="compositionally biased region" description="Low complexity" evidence="5">
    <location>
        <begin position="711"/>
        <end position="727"/>
    </location>
</feature>
<evidence type="ECO:0000256" key="5">
    <source>
        <dbReference type="SAM" id="MobiDB-lite"/>
    </source>
</evidence>
<dbReference type="InterPro" id="IPR001650">
    <property type="entry name" value="Helicase_C-like"/>
</dbReference>
<dbReference type="Proteomes" id="UP000240957">
    <property type="component" value="Unassembled WGS sequence"/>
</dbReference>
<comment type="similarity">
    <text evidence="1">Belongs to the SBNO family.</text>
</comment>
<reference evidence="8 9" key="2">
    <citation type="submission" date="2018-08" db="EMBL/GenBank/DDBJ databases">
        <title>The draft genome of Acinetobacter sichuanensis strain WCHAc060041.</title>
        <authorList>
            <person name="Qin J."/>
            <person name="Feng Y."/>
            <person name="Zong Z."/>
        </authorList>
    </citation>
    <scope>NUCLEOTIDE SEQUENCE [LARGE SCALE GENOMIC DNA]</scope>
    <source>
        <strain evidence="8 9">WCHAc060041</strain>
    </source>
</reference>
<keyword evidence="3" id="KW-0808">Transferase</keyword>
<sequence>MTTHDLNEKIKWIDLSQAGVYLDVRRVGQTDSQLLLLDVQKKLSKENLNNIGFTPMKFEAYPHFDGHLYQYNLNETIKPRLFHEVLGIPKEFIRSVLATRQELHDLFNAQAKTLVPQRLNVALNSATPLGYNSDGNKIYASAHNRFYVNAQGTQIPEGPNDQPSSLYLRATKQKDLKECLRGYIYQLEHETKSHNHQDFLKFLALITQAKNADVDVSKVTDKQIHTAEEALETVMVEKLGELDFTESSFKTSLALYNRMPTKTMRNNTIRMLQQYSTPIPMSLVAQRLLIEGDNRTKQNFSVLEPTVGNGSLIGLLTQERNASVYAVELDPKRAERTKALTQNYECTVVTADATQIDFEQTFKQKVDYVIANPPFGAMDKLERVAPILVQQRNGVDPNPLLVDPSENVWFSTDKLDHAILVKSLNARNDQGRSVFIIGSDKQISDGTVERKSKNLLNYLYKHYEVEAVVEIHGNAYARNGANQNVRMLVVGNRKNEQALLQTYQSSVVPDKLKVITDYDELWGWANNVIYNRLNPNKDLYFKPTTPTPVEQQAQQAPVVEPVVEVKPVEKENDDLFASLGDEQPVSPLEDIASSVTPTSAVTMFDEVVVAKEEEINQEEAVKPKPMFGRKPKSKPNKVSFDFGTVEVSTQTTSSDDDVPTPTEATPTFENENENDNDFVPEVKNPHENQNQDEDLDDDVNLQVGDTTVTNEGETPEQTPAEEPAVEQVKQEPGLTAEEIAKLNSELAIGTEQKEEPTVESDQSNLQPIVPVPNAENTTEPTPENIYQVKYIPMSMASEPIALVAKNQIKAINQANAQLTTHIQNVLGFGGINFQAEVDNGNYPTLVDAYVAKKLQYDNFDALKSAFACEQVDAVAHIILRFDQNLPVLIGDQTGLGKGRIAAACLRYSALRGKPPVFLTDTTQLLNDIWRDIVATDSDKFFKDPFIFNSDAVINRFGTEEVLFTGQDLPKEIEDIPAQHDLVLATYSQFNRPNRKRALLTRFINQDTVLVMDETHRAASLKSATSQFFLDVIDQTNLINFQSASAIKKPENLEFFHKLFPRSVSRNDLQKVIDNADGPILEFISEGLVDSSAMIRREQDLSHITIQTFVPTEEEIKKFHNYSDVLSDILTDMVKFSKDIRLDALENIANDDDAVANLDFHQDSDDPKNRLSLSVMNFGSRMYQIQKQFLLALKTDSTSDAVIQALHEGRKPVIGLENTGESLFNILMQSRMEAILKADTAQDVTADSPEKEKAFNNFKSVSSEIEFLENELQKLMIKENRDAGDEKAAKNIQKELTKLEDKRGSYLQSQISVLDELPQFRDLLEVMLDRIDVVKAEDNYGNSFVKKLSTEVTFNENGDPVVSPYKIILDRIKEKIQKFPDLPLMPLDVLRNKVTKAGFKIDEISGRQIHLTETRDGKWKVNKQENNTTQGKILVQSKFQSGEIDVVIVTRSGCTGISLHAAKNPDPTIPSDHLRQRELFFLQKPENSTDTIQMIGRVGRRGEESHPIMTTVDSGIPAETRMHLMMMRKLSTLSANVSANSETKFNENDYPDMLNYIGNRVSLDYLKNNVNLANTLDIDISDDEKGPSYRTAQNYHVNQLLSKLILMPISQQEQVYQDLVVDYNDKIRELDLLGRNPLKTNFLDWKAKKVREFEVKDNFFTVTSETEAAKINTFDLPVRFEGLQYIEHVEPLRADNLKLMFKESDDYLVRQFKRINENINETVHGLLHYAYNFEALMYQKYEGFAKQKLFFKSGQMRGEVIRDYRHEVFDHFGVVEANVKHIDDIQFRKPDDHSADAFEKVAEAVYLANDPILTSNFDRMYRIVQDLKFLARSMERNEKEGHSAHGLLFLISKPSLFDDEVTPDHKTGALLRLDLPPLRVGAITPNAVKLDLVYPGDKKSFKVPLINYTMQNAKQDLDWVAPVSEKGRIILKRFNPEFYSYADVNRRHVEDRQPLVNLFTEQNNYSRYTRTYFEKAPSGDVTRQAITLTGNMFKAHKIVSSLDLRHSTVIFTDADGMRNRALLLPSNTPTDLFESSLENQVTFKQVKEIANFFNQLPVNIDFNRNNYVGTKVNFPYKKASIEFYYNGSDCFNVTVKSVAKQFNRFMSNTNVFHDPKGGKTDESLNIHFTEPGRNEFRFALDLKDVERFVDELDSTTKIEAAFLDLKSKLPDGNGYFLNEINLMLNPPEEPAYKAELPEGKTLDNDQEIQQLSF</sequence>
<dbReference type="Proteomes" id="UP001595455">
    <property type="component" value="Unassembled WGS sequence"/>
</dbReference>
<reference evidence="7" key="4">
    <citation type="submission" date="2024-09" db="EMBL/GenBank/DDBJ databases">
        <authorList>
            <person name="Sun Q."/>
            <person name="Mori K."/>
        </authorList>
    </citation>
    <scope>NUCLEOTIDE SEQUENCE</scope>
    <source>
        <strain evidence="7">KCTC 62575</strain>
    </source>
</reference>
<reference evidence="10" key="3">
    <citation type="journal article" date="2019" name="Int. J. Syst. Evol. Microbiol.">
        <title>The Global Catalogue of Microorganisms (GCM) 10K type strain sequencing project: providing services to taxonomists for standard genome sequencing and annotation.</title>
        <authorList>
            <consortium name="The Broad Institute Genomics Platform"/>
            <consortium name="The Broad Institute Genome Sequencing Center for Infectious Disease"/>
            <person name="Wu L."/>
            <person name="Ma J."/>
        </authorList>
    </citation>
    <scope>NUCLEOTIDE SEQUENCE [LARGE SCALE GENOMIC DNA]</scope>
    <source>
        <strain evidence="10">KCTC 62575</strain>
    </source>
</reference>
<keyword evidence="4" id="KW-0175">Coiled coil</keyword>
<evidence type="ECO:0000256" key="4">
    <source>
        <dbReference type="SAM" id="Coils"/>
    </source>
</evidence>
<evidence type="ECO:0000256" key="3">
    <source>
        <dbReference type="ARBA" id="ARBA00022679"/>
    </source>
</evidence>
<dbReference type="PANTHER" id="PTHR12706:SF30">
    <property type="entry name" value="PROTEIN STRAWBERRY NOTCH-RELATED"/>
    <property type="match status" value="1"/>
</dbReference>
<dbReference type="InterPro" id="IPR027417">
    <property type="entry name" value="P-loop_NTPase"/>
</dbReference>
<organism evidence="8 9">
    <name type="scientific">Acinetobacter sichuanensis</name>
    <dbReference type="NCBI Taxonomy" id="2136183"/>
    <lineage>
        <taxon>Bacteria</taxon>
        <taxon>Pseudomonadati</taxon>
        <taxon>Pseudomonadota</taxon>
        <taxon>Gammaproteobacteria</taxon>
        <taxon>Moraxellales</taxon>
        <taxon>Moraxellaceae</taxon>
        <taxon>Acinetobacter</taxon>
    </lineage>
</organism>
<dbReference type="EMBL" id="PYIX02000014">
    <property type="protein sequence ID" value="RFC83692.1"/>
    <property type="molecule type" value="Genomic_DNA"/>
</dbReference>
<dbReference type="SMART" id="SM00490">
    <property type="entry name" value="HELICc"/>
    <property type="match status" value="1"/>
</dbReference>
<evidence type="ECO:0000313" key="8">
    <source>
        <dbReference type="EMBL" id="RFC83692.1"/>
    </source>
</evidence>
<feature type="region of interest" description="Disordered" evidence="5">
    <location>
        <begin position="619"/>
        <end position="728"/>
    </location>
</feature>
<feature type="compositionally biased region" description="Low complexity" evidence="5">
    <location>
        <begin position="644"/>
        <end position="669"/>
    </location>
</feature>
<dbReference type="GO" id="GO:0008168">
    <property type="term" value="F:methyltransferase activity"/>
    <property type="evidence" value="ECO:0007669"/>
    <property type="project" value="UniProtKB-KW"/>
</dbReference>
<evidence type="ECO:0000259" key="6">
    <source>
        <dbReference type="PROSITE" id="PS51192"/>
    </source>
</evidence>
<evidence type="ECO:0000313" key="10">
    <source>
        <dbReference type="Proteomes" id="UP001595455"/>
    </source>
</evidence>
<dbReference type="GO" id="GO:0003677">
    <property type="term" value="F:DNA binding"/>
    <property type="evidence" value="ECO:0007669"/>
    <property type="project" value="InterPro"/>
</dbReference>
<dbReference type="CDD" id="cd02440">
    <property type="entry name" value="AdoMet_MTases"/>
    <property type="match status" value="1"/>
</dbReference>
<dbReference type="RefSeq" id="WP_107008185.1">
    <property type="nucleotide sequence ID" value="NZ_JBHRSF010000104.1"/>
</dbReference>
<proteinExistence type="inferred from homology"/>
<dbReference type="OrthoDB" id="9784823at2"/>
<name>A0A371YQH0_9GAMM</name>
<dbReference type="InterPro" id="IPR026937">
    <property type="entry name" value="SBNO_Helicase_C_dom"/>
</dbReference>